<sequence>LLQLETRRKGMEKLGELARRPTDALYPNNNFKEEITGIVENPDKRPPFPQSDNLPLSANDKHNVPLPHLQHQHNWYGRRHDFRRQNGWTTQPPRPLRTTLPPRPHTLNTNNWWYQRGIQQVLRQKSNFSNGRPERSPVLSDNSVPNAKLNTNKQSPLRSPFSPPRGSRQSPQPSPPRGSRQSPQPSPQGGSRQSPQPSPQRGSRQSPQPSPQRGSKQSPQPSPQRGTRQSPQPSPQRGTRQSPQPSPLGGRRGSYQTPHSSSPWRQLREYGN</sequence>
<dbReference type="Proteomes" id="UP001519460">
    <property type="component" value="Unassembled WGS sequence"/>
</dbReference>
<dbReference type="AlphaFoldDB" id="A0ABD0J782"/>
<proteinExistence type="predicted"/>
<feature type="compositionally biased region" description="Polar residues" evidence="1">
    <location>
        <begin position="227"/>
        <end position="243"/>
    </location>
</feature>
<feature type="compositionally biased region" description="Polar residues" evidence="1">
    <location>
        <begin position="254"/>
        <end position="264"/>
    </location>
</feature>
<name>A0ABD0J782_9CAEN</name>
<reference evidence="2 3" key="1">
    <citation type="journal article" date="2023" name="Sci. Data">
        <title>Genome assembly of the Korean intertidal mud-creeper Batillaria attramentaria.</title>
        <authorList>
            <person name="Patra A.K."/>
            <person name="Ho P.T."/>
            <person name="Jun S."/>
            <person name="Lee S.J."/>
            <person name="Kim Y."/>
            <person name="Won Y.J."/>
        </authorList>
    </citation>
    <scope>NUCLEOTIDE SEQUENCE [LARGE SCALE GENOMIC DNA]</scope>
    <source>
        <strain evidence="2">Wonlab-2016</strain>
    </source>
</reference>
<comment type="caution">
    <text evidence="2">The sequence shown here is derived from an EMBL/GenBank/DDBJ whole genome shotgun (WGS) entry which is preliminary data.</text>
</comment>
<accession>A0ABD0J782</accession>
<feature type="compositionally biased region" description="Low complexity" evidence="1">
    <location>
        <begin position="154"/>
        <end position="226"/>
    </location>
</feature>
<organism evidence="2 3">
    <name type="scientific">Batillaria attramentaria</name>
    <dbReference type="NCBI Taxonomy" id="370345"/>
    <lineage>
        <taxon>Eukaryota</taxon>
        <taxon>Metazoa</taxon>
        <taxon>Spiralia</taxon>
        <taxon>Lophotrochozoa</taxon>
        <taxon>Mollusca</taxon>
        <taxon>Gastropoda</taxon>
        <taxon>Caenogastropoda</taxon>
        <taxon>Sorbeoconcha</taxon>
        <taxon>Cerithioidea</taxon>
        <taxon>Batillariidae</taxon>
        <taxon>Batillaria</taxon>
    </lineage>
</organism>
<keyword evidence="3" id="KW-1185">Reference proteome</keyword>
<evidence type="ECO:0000256" key="1">
    <source>
        <dbReference type="SAM" id="MobiDB-lite"/>
    </source>
</evidence>
<feature type="compositionally biased region" description="Polar residues" evidence="1">
    <location>
        <begin position="139"/>
        <end position="153"/>
    </location>
</feature>
<feature type="region of interest" description="Disordered" evidence="1">
    <location>
        <begin position="84"/>
        <end position="108"/>
    </location>
</feature>
<dbReference type="EMBL" id="JACVVK020000608">
    <property type="protein sequence ID" value="KAK7463188.1"/>
    <property type="molecule type" value="Genomic_DNA"/>
</dbReference>
<feature type="non-terminal residue" evidence="2">
    <location>
        <position position="1"/>
    </location>
</feature>
<feature type="compositionally biased region" description="Low complexity" evidence="1">
    <location>
        <begin position="96"/>
        <end position="108"/>
    </location>
</feature>
<gene>
    <name evidence="2" type="ORF">BaRGS_00038247</name>
</gene>
<evidence type="ECO:0000313" key="3">
    <source>
        <dbReference type="Proteomes" id="UP001519460"/>
    </source>
</evidence>
<feature type="region of interest" description="Disordered" evidence="1">
    <location>
        <begin position="127"/>
        <end position="272"/>
    </location>
</feature>
<protein>
    <submittedName>
        <fullName evidence="2">Uncharacterized protein</fullName>
    </submittedName>
</protein>
<evidence type="ECO:0000313" key="2">
    <source>
        <dbReference type="EMBL" id="KAK7463188.1"/>
    </source>
</evidence>